<accession>A0A8J7CX42</accession>
<evidence type="ECO:0000313" key="14">
    <source>
        <dbReference type="EMBL" id="MBE3640139.1"/>
    </source>
</evidence>
<evidence type="ECO:0000259" key="13">
    <source>
        <dbReference type="PROSITE" id="PS51918"/>
    </source>
</evidence>
<evidence type="ECO:0000256" key="1">
    <source>
        <dbReference type="ARBA" id="ARBA00001933"/>
    </source>
</evidence>
<sequence>MSSAQRGARSLGDLQEAGLVGPEVSAELRQVADRYAVSVTPGILRALRDGTAGEGIARQYIPAAEELRDSPAELDDPIGDGAHAPVAGVVHRYDDRVLLNVLKTCAVYCRFCFRREMVGPGARGLDADGLAAALDYIRSDPRIWEVILSGGDPLTLSPRRIRAILSELAEIGHVGVVRFHTRIPSVAPEMVTEDLLEALRAFPAVYVVLHANHPEELTPEVRGAIARIVDRGIPMLSQTVLLRGVNDDAAVLGDLFKGLVRNRVKPYYLHHADMARGTGHFRTTIAEGQAVVEALRAGHSGLCQPHYVLDLPGGAGKVPIPAARIVPREGGGYAVRDSRGDWHGYDEDVPERGGS</sequence>
<dbReference type="NCBIfam" id="TIGR03822">
    <property type="entry name" value="AblA_like_2"/>
    <property type="match status" value="1"/>
</dbReference>
<dbReference type="Pfam" id="PF04055">
    <property type="entry name" value="Radical_SAM"/>
    <property type="match status" value="1"/>
</dbReference>
<dbReference type="InterPro" id="IPR013785">
    <property type="entry name" value="Aldolase_TIM"/>
</dbReference>
<dbReference type="SFLD" id="SFLDG01070">
    <property type="entry name" value="PLP-dependent"/>
    <property type="match status" value="1"/>
</dbReference>
<gene>
    <name evidence="14" type="ORF">ICN82_18195</name>
</gene>
<evidence type="ECO:0000256" key="8">
    <source>
        <dbReference type="ARBA" id="ARBA00023004"/>
    </source>
</evidence>
<dbReference type="InterPro" id="IPR007197">
    <property type="entry name" value="rSAM"/>
</dbReference>
<evidence type="ECO:0000256" key="12">
    <source>
        <dbReference type="PIRSR" id="PIRSR603739-50"/>
    </source>
</evidence>
<dbReference type="EMBL" id="JACVXA010000074">
    <property type="protein sequence ID" value="MBE3640139.1"/>
    <property type="molecule type" value="Genomic_DNA"/>
</dbReference>
<dbReference type="PANTHER" id="PTHR30538:SF1">
    <property type="entry name" value="L-LYSINE 2,3-AMINOMUTASE"/>
    <property type="match status" value="1"/>
</dbReference>
<proteinExistence type="inferred from homology"/>
<dbReference type="GO" id="GO:0051539">
    <property type="term" value="F:4 iron, 4 sulfur cluster binding"/>
    <property type="evidence" value="ECO:0007669"/>
    <property type="project" value="UniProtKB-KW"/>
</dbReference>
<evidence type="ECO:0000313" key="15">
    <source>
        <dbReference type="Proteomes" id="UP000609121"/>
    </source>
</evidence>
<dbReference type="PROSITE" id="PS51918">
    <property type="entry name" value="RADICAL_SAM"/>
    <property type="match status" value="1"/>
</dbReference>
<dbReference type="InterPro" id="IPR022447">
    <property type="entry name" value="Lys_aminomutase-rel"/>
</dbReference>
<dbReference type="InterPro" id="IPR003739">
    <property type="entry name" value="Lys_aminomutase/Glu_NH3_mut"/>
</dbReference>
<comment type="caution">
    <text evidence="14">The sequence shown here is derived from an EMBL/GenBank/DDBJ whole genome shotgun (WGS) entry which is preliminary data.</text>
</comment>
<keyword evidence="8" id="KW-0408">Iron</keyword>
<dbReference type="SFLD" id="SFLDS00029">
    <property type="entry name" value="Radical_SAM"/>
    <property type="match status" value="1"/>
</dbReference>
<name>A0A8J7CX42_9RHOB</name>
<dbReference type="Proteomes" id="UP000609121">
    <property type="component" value="Unassembled WGS sequence"/>
</dbReference>
<evidence type="ECO:0000256" key="11">
    <source>
        <dbReference type="PIRSR" id="PIRSR004911-1"/>
    </source>
</evidence>
<evidence type="ECO:0000256" key="4">
    <source>
        <dbReference type="ARBA" id="ARBA00022485"/>
    </source>
</evidence>
<evidence type="ECO:0000256" key="5">
    <source>
        <dbReference type="ARBA" id="ARBA00022691"/>
    </source>
</evidence>
<dbReference type="Gene3D" id="3.20.20.70">
    <property type="entry name" value="Aldolase class I"/>
    <property type="match status" value="1"/>
</dbReference>
<dbReference type="PIRSF" id="PIRSF004911">
    <property type="entry name" value="DUF160"/>
    <property type="match status" value="1"/>
</dbReference>
<keyword evidence="10" id="KW-0413">Isomerase</keyword>
<comment type="cofactor">
    <cofactor evidence="1 12">
        <name>pyridoxal 5'-phosphate</name>
        <dbReference type="ChEBI" id="CHEBI:597326"/>
    </cofactor>
</comment>
<reference evidence="14" key="1">
    <citation type="submission" date="2020-09" db="EMBL/GenBank/DDBJ databases">
        <title>A novel bacterium of genus Mangrovicoccus, isolated from South China Sea.</title>
        <authorList>
            <person name="Huang H."/>
            <person name="Mo K."/>
            <person name="Hu Y."/>
        </authorList>
    </citation>
    <scope>NUCLEOTIDE SEQUENCE</scope>
    <source>
        <strain evidence="14">HB182678</strain>
    </source>
</reference>
<evidence type="ECO:0000256" key="3">
    <source>
        <dbReference type="ARBA" id="ARBA00008703"/>
    </source>
</evidence>
<evidence type="ECO:0000256" key="10">
    <source>
        <dbReference type="ARBA" id="ARBA00023235"/>
    </source>
</evidence>
<feature type="domain" description="Radical SAM core" evidence="13">
    <location>
        <begin position="91"/>
        <end position="306"/>
    </location>
</feature>
<evidence type="ECO:0000256" key="9">
    <source>
        <dbReference type="ARBA" id="ARBA00023014"/>
    </source>
</evidence>
<keyword evidence="9 11" id="KW-0411">Iron-sulfur</keyword>
<comment type="cofactor">
    <cofactor evidence="2">
        <name>[4Fe-4S] cluster</name>
        <dbReference type="ChEBI" id="CHEBI:49883"/>
    </cofactor>
</comment>
<keyword evidence="6 11" id="KW-0479">Metal-binding</keyword>
<feature type="binding site" evidence="11">
    <location>
        <position position="112"/>
    </location>
    <ligand>
        <name>[4Fe-4S] cluster</name>
        <dbReference type="ChEBI" id="CHEBI:49883"/>
        <note>4Fe-4S-S-AdoMet</note>
    </ligand>
</feature>
<dbReference type="PANTHER" id="PTHR30538">
    <property type="entry name" value="LYSINE 2,3-AMINOMUTASE-RELATED"/>
    <property type="match status" value="1"/>
</dbReference>
<protein>
    <submittedName>
        <fullName evidence="14">Lysine-2,3-aminomutase-like protein</fullName>
    </submittedName>
</protein>
<dbReference type="SUPFAM" id="SSF102114">
    <property type="entry name" value="Radical SAM enzymes"/>
    <property type="match status" value="1"/>
</dbReference>
<dbReference type="RefSeq" id="WP_193185750.1">
    <property type="nucleotide sequence ID" value="NZ_JACVXA010000074.1"/>
</dbReference>
<evidence type="ECO:0000256" key="7">
    <source>
        <dbReference type="ARBA" id="ARBA00022898"/>
    </source>
</evidence>
<keyword evidence="4 11" id="KW-0004">4Fe-4S</keyword>
<feature type="binding site" evidence="11">
    <location>
        <position position="105"/>
    </location>
    <ligand>
        <name>[4Fe-4S] cluster</name>
        <dbReference type="ChEBI" id="CHEBI:49883"/>
        <note>4Fe-4S-S-AdoMet</note>
    </ligand>
</feature>
<dbReference type="NCBIfam" id="TIGR00238">
    <property type="entry name" value="KamA family radical SAM protein"/>
    <property type="match status" value="1"/>
</dbReference>
<dbReference type="CDD" id="cd01335">
    <property type="entry name" value="Radical_SAM"/>
    <property type="match status" value="1"/>
</dbReference>
<comment type="similarity">
    <text evidence="3">Belongs to the radical SAM superfamily. KamA family.</text>
</comment>
<organism evidence="14 15">
    <name type="scientific">Mangrovicoccus algicola</name>
    <dbReference type="NCBI Taxonomy" id="2771008"/>
    <lineage>
        <taxon>Bacteria</taxon>
        <taxon>Pseudomonadati</taxon>
        <taxon>Pseudomonadota</taxon>
        <taxon>Alphaproteobacteria</taxon>
        <taxon>Rhodobacterales</taxon>
        <taxon>Paracoccaceae</taxon>
        <taxon>Mangrovicoccus</taxon>
    </lineage>
</organism>
<dbReference type="GO" id="GO:0046872">
    <property type="term" value="F:metal ion binding"/>
    <property type="evidence" value="ECO:0007669"/>
    <property type="project" value="UniProtKB-KW"/>
</dbReference>
<evidence type="ECO:0000256" key="2">
    <source>
        <dbReference type="ARBA" id="ARBA00001966"/>
    </source>
</evidence>
<evidence type="ECO:0000256" key="6">
    <source>
        <dbReference type="ARBA" id="ARBA00022723"/>
    </source>
</evidence>
<keyword evidence="5" id="KW-0949">S-adenosyl-L-methionine</keyword>
<dbReference type="AlphaFoldDB" id="A0A8J7CX42"/>
<keyword evidence="7 12" id="KW-0663">Pyridoxal phosphate</keyword>
<feature type="binding site" evidence="11">
    <location>
        <position position="109"/>
    </location>
    <ligand>
        <name>[4Fe-4S] cluster</name>
        <dbReference type="ChEBI" id="CHEBI:49883"/>
        <note>4Fe-4S-S-AdoMet</note>
    </ligand>
</feature>
<dbReference type="InterPro" id="IPR058240">
    <property type="entry name" value="rSAM_sf"/>
</dbReference>
<keyword evidence="15" id="KW-1185">Reference proteome</keyword>
<dbReference type="GO" id="GO:0016853">
    <property type="term" value="F:isomerase activity"/>
    <property type="evidence" value="ECO:0007669"/>
    <property type="project" value="UniProtKB-KW"/>
</dbReference>
<feature type="modified residue" description="N6-(pyridoxal phosphate)lysine" evidence="12">
    <location>
        <position position="317"/>
    </location>
</feature>